<dbReference type="PRINTS" id="PR00328">
    <property type="entry name" value="SAR1GTPBP"/>
</dbReference>
<dbReference type="Gene3D" id="3.40.50.300">
    <property type="entry name" value="P-loop containing nucleotide triphosphate hydrolases"/>
    <property type="match status" value="1"/>
</dbReference>
<dbReference type="InterPro" id="IPR027417">
    <property type="entry name" value="P-loop_NTPase"/>
</dbReference>
<dbReference type="CDD" id="cd00878">
    <property type="entry name" value="Arf_Arl"/>
    <property type="match status" value="1"/>
</dbReference>
<evidence type="ECO:0000256" key="4">
    <source>
        <dbReference type="PIRSR" id="PIRSR606689-2"/>
    </source>
</evidence>
<evidence type="ECO:0008006" key="6">
    <source>
        <dbReference type="Google" id="ProtNLM"/>
    </source>
</evidence>
<keyword evidence="4" id="KW-0460">Magnesium</keyword>
<evidence type="ECO:0000256" key="3">
    <source>
        <dbReference type="PIRSR" id="PIRSR606689-1"/>
    </source>
</evidence>
<dbReference type="GO" id="GO:0003924">
    <property type="term" value="F:GTPase activity"/>
    <property type="evidence" value="ECO:0007669"/>
    <property type="project" value="InterPro"/>
</dbReference>
<evidence type="ECO:0000313" key="5">
    <source>
        <dbReference type="EMBL" id="NDV37172.1"/>
    </source>
</evidence>
<dbReference type="SUPFAM" id="SSF52540">
    <property type="entry name" value="P-loop containing nucleoside triphosphate hydrolases"/>
    <property type="match status" value="1"/>
</dbReference>
<dbReference type="SMART" id="SM00177">
    <property type="entry name" value="ARF"/>
    <property type="match status" value="1"/>
</dbReference>
<dbReference type="InterPro" id="IPR006689">
    <property type="entry name" value="Small_GTPase_ARF/SAR"/>
</dbReference>
<accession>A0A6B2LJA3</accession>
<dbReference type="PANTHER" id="PTHR11711">
    <property type="entry name" value="ADP RIBOSYLATION FACTOR-RELATED"/>
    <property type="match status" value="1"/>
</dbReference>
<dbReference type="EMBL" id="GIBP01008203">
    <property type="protein sequence ID" value="NDV37172.1"/>
    <property type="molecule type" value="Transcribed_RNA"/>
</dbReference>
<keyword evidence="4" id="KW-0479">Metal-binding</keyword>
<dbReference type="GO" id="GO:0005525">
    <property type="term" value="F:GTP binding"/>
    <property type="evidence" value="ECO:0007669"/>
    <property type="project" value="UniProtKB-KW"/>
</dbReference>
<dbReference type="InterPro" id="IPR024156">
    <property type="entry name" value="Small_GTPase_ARF"/>
</dbReference>
<sequence length="154" mass="17346">MPTIGYEIETTHVKDLTLISGDVGGADKLRPLWRHYFQNASGIIFVVDCRNHERLEQVAEELIRIFSEVVLNGVPFLIFANKQDLKGALTPYQLACELGLRNPLMNDPIQMESKIRNNLALHFEGRHWCIQPSCAISGVGLQEGIHWLASATHK</sequence>
<proteinExistence type="predicted"/>
<reference evidence="5" key="1">
    <citation type="journal article" date="2020" name="J. Eukaryot. Microbiol.">
        <title>De novo Sequencing, Assembly and Annotation of the Transcriptome for the Free-Living Testate Amoeba Arcella intermedia.</title>
        <authorList>
            <person name="Ribeiro G.M."/>
            <person name="Porfirio-Sousa A.L."/>
            <person name="Maurer-Alcala X.X."/>
            <person name="Katz L.A."/>
            <person name="Lahr D.J.G."/>
        </authorList>
    </citation>
    <scope>NUCLEOTIDE SEQUENCE</scope>
</reference>
<feature type="binding site" evidence="4">
    <location>
        <position position="3"/>
    </location>
    <ligand>
        <name>Mg(2+)</name>
        <dbReference type="ChEBI" id="CHEBI:18420"/>
    </ligand>
</feature>
<keyword evidence="1 3" id="KW-0547">Nucleotide-binding</keyword>
<keyword evidence="2 3" id="KW-0342">GTP-binding</keyword>
<evidence type="ECO:0000256" key="2">
    <source>
        <dbReference type="ARBA" id="ARBA00023134"/>
    </source>
</evidence>
<dbReference type="GO" id="GO:0046872">
    <property type="term" value="F:metal ion binding"/>
    <property type="evidence" value="ECO:0007669"/>
    <property type="project" value="UniProtKB-KW"/>
</dbReference>
<protein>
    <recommendedName>
        <fullName evidence="6">ADP-ribosylation factor</fullName>
    </recommendedName>
</protein>
<dbReference type="AlphaFoldDB" id="A0A6B2LJA3"/>
<organism evidence="5">
    <name type="scientific">Arcella intermedia</name>
    <dbReference type="NCBI Taxonomy" id="1963864"/>
    <lineage>
        <taxon>Eukaryota</taxon>
        <taxon>Amoebozoa</taxon>
        <taxon>Tubulinea</taxon>
        <taxon>Elardia</taxon>
        <taxon>Arcellinida</taxon>
        <taxon>Sphaerothecina</taxon>
        <taxon>Arcellidae</taxon>
        <taxon>Arcella</taxon>
    </lineage>
</organism>
<name>A0A6B2LJA3_9EUKA</name>
<evidence type="ECO:0000256" key="1">
    <source>
        <dbReference type="ARBA" id="ARBA00022741"/>
    </source>
</evidence>
<feature type="binding site" evidence="3">
    <location>
        <position position="25"/>
    </location>
    <ligand>
        <name>GTP</name>
        <dbReference type="ChEBI" id="CHEBI:37565"/>
    </ligand>
</feature>
<feature type="binding site" evidence="3">
    <location>
        <begin position="81"/>
        <end position="84"/>
    </location>
    <ligand>
        <name>GTP</name>
        <dbReference type="ChEBI" id="CHEBI:37565"/>
    </ligand>
</feature>
<dbReference type="Pfam" id="PF00025">
    <property type="entry name" value="Arf"/>
    <property type="match status" value="1"/>
</dbReference>
<dbReference type="PROSITE" id="PS51417">
    <property type="entry name" value="ARF"/>
    <property type="match status" value="1"/>
</dbReference>